<dbReference type="InParanoid" id="A0A0C3FPB7"/>
<evidence type="ECO:0000313" key="3">
    <source>
        <dbReference type="Proteomes" id="UP000054166"/>
    </source>
</evidence>
<evidence type="ECO:0000313" key="2">
    <source>
        <dbReference type="EMBL" id="KIM85860.1"/>
    </source>
</evidence>
<dbReference type="Proteomes" id="UP000054166">
    <property type="component" value="Unassembled WGS sequence"/>
</dbReference>
<feature type="region of interest" description="Disordered" evidence="1">
    <location>
        <begin position="1"/>
        <end position="118"/>
    </location>
</feature>
<sequence length="564" mass="61499">MPPKKSAAKLKSTAAPRGHGRPPTRSKVIKSKEFIDDEADEVLKISSSEEDDKSMKSVKTSVSEDGDGDTEMAEPETPTRKRNVPGRRVAATPASTKGKKRSSSALKDSSDEDSDAEADIVVSESLKKQKLTPAQKVKFADTAKTITPIRYKKEVEVSSKMTVKSKEDGDDLSDENVFKASPSERYLGKVAKTRGATGFDSDDTEPFSGIEDDSPNEERGRKKFKKGKTGKTASSKTEKATAVSVSSEGKDTYLEDYVTSKQPPSDDKSDVGNRDRHLKRTYEGLVNVRGAMIHSWSTTVGPGNPSYSLLLHQSDGIDKKLLLCTTTFDRHPKYPIVNLSRVNPTFVSTGMHGKRHFHRVGNDQPLLCTSVVMVDQCHLNEGKITAQGKLQKVVKASLLEVEFERLIGVIGMIIRERKFKGQLYKDILDFTTFTDTGNSAVPSSPFKIDGGKKSTGGQPSPFTFRASSTSRPAPQGNLTHKACLSAKDIVPIYGAQQADGKFADVLAGINKLPRYSGNLPTGSCAVVCYTVNTFAKPDGEMTSVSFNVHWIMLLALPGKFYLAR</sequence>
<gene>
    <name evidence="2" type="ORF">PILCRDRAFT_5479</name>
</gene>
<organism evidence="2 3">
    <name type="scientific">Piloderma croceum (strain F 1598)</name>
    <dbReference type="NCBI Taxonomy" id="765440"/>
    <lineage>
        <taxon>Eukaryota</taxon>
        <taxon>Fungi</taxon>
        <taxon>Dikarya</taxon>
        <taxon>Basidiomycota</taxon>
        <taxon>Agaricomycotina</taxon>
        <taxon>Agaricomycetes</taxon>
        <taxon>Agaricomycetidae</taxon>
        <taxon>Atheliales</taxon>
        <taxon>Atheliaceae</taxon>
        <taxon>Piloderma</taxon>
    </lineage>
</organism>
<feature type="compositionally biased region" description="Acidic residues" evidence="1">
    <location>
        <begin position="200"/>
        <end position="215"/>
    </location>
</feature>
<reference evidence="3" key="2">
    <citation type="submission" date="2015-01" db="EMBL/GenBank/DDBJ databases">
        <title>Evolutionary Origins and Diversification of the Mycorrhizal Mutualists.</title>
        <authorList>
            <consortium name="DOE Joint Genome Institute"/>
            <consortium name="Mycorrhizal Genomics Consortium"/>
            <person name="Kohler A."/>
            <person name="Kuo A."/>
            <person name="Nagy L.G."/>
            <person name="Floudas D."/>
            <person name="Copeland A."/>
            <person name="Barry K.W."/>
            <person name="Cichocki N."/>
            <person name="Veneault-Fourrey C."/>
            <person name="LaButti K."/>
            <person name="Lindquist E.A."/>
            <person name="Lipzen A."/>
            <person name="Lundell T."/>
            <person name="Morin E."/>
            <person name="Murat C."/>
            <person name="Riley R."/>
            <person name="Ohm R."/>
            <person name="Sun H."/>
            <person name="Tunlid A."/>
            <person name="Henrissat B."/>
            <person name="Grigoriev I.V."/>
            <person name="Hibbett D.S."/>
            <person name="Martin F."/>
        </authorList>
    </citation>
    <scope>NUCLEOTIDE SEQUENCE [LARGE SCALE GENOMIC DNA]</scope>
    <source>
        <strain evidence="3">F 1598</strain>
    </source>
</reference>
<proteinExistence type="predicted"/>
<feature type="compositionally biased region" description="Acidic residues" evidence="1">
    <location>
        <begin position="64"/>
        <end position="74"/>
    </location>
</feature>
<dbReference type="HOGENOM" id="CLU_031813_0_0_1"/>
<evidence type="ECO:0000256" key="1">
    <source>
        <dbReference type="SAM" id="MobiDB-lite"/>
    </source>
</evidence>
<accession>A0A0C3FPB7</accession>
<dbReference type="EMBL" id="KN832984">
    <property type="protein sequence ID" value="KIM85860.1"/>
    <property type="molecule type" value="Genomic_DNA"/>
</dbReference>
<feature type="region of interest" description="Disordered" evidence="1">
    <location>
        <begin position="157"/>
        <end position="276"/>
    </location>
</feature>
<reference evidence="2 3" key="1">
    <citation type="submission" date="2014-04" db="EMBL/GenBank/DDBJ databases">
        <authorList>
            <consortium name="DOE Joint Genome Institute"/>
            <person name="Kuo A."/>
            <person name="Tarkka M."/>
            <person name="Buscot F."/>
            <person name="Kohler A."/>
            <person name="Nagy L.G."/>
            <person name="Floudas D."/>
            <person name="Copeland A."/>
            <person name="Barry K.W."/>
            <person name="Cichocki N."/>
            <person name="Veneault-Fourrey C."/>
            <person name="LaButti K."/>
            <person name="Lindquist E.A."/>
            <person name="Lipzen A."/>
            <person name="Lundell T."/>
            <person name="Morin E."/>
            <person name="Murat C."/>
            <person name="Sun H."/>
            <person name="Tunlid A."/>
            <person name="Henrissat B."/>
            <person name="Grigoriev I.V."/>
            <person name="Hibbett D.S."/>
            <person name="Martin F."/>
            <person name="Nordberg H.P."/>
            <person name="Cantor M.N."/>
            <person name="Hua S.X."/>
        </authorList>
    </citation>
    <scope>NUCLEOTIDE SEQUENCE [LARGE SCALE GENOMIC DNA]</scope>
    <source>
        <strain evidence="2 3">F 1598</strain>
    </source>
</reference>
<protein>
    <submittedName>
        <fullName evidence="2">Uncharacterized protein</fullName>
    </submittedName>
</protein>
<feature type="compositionally biased region" description="Basic and acidic residues" evidence="1">
    <location>
        <begin position="264"/>
        <end position="275"/>
    </location>
</feature>
<keyword evidence="3" id="KW-1185">Reference proteome</keyword>
<feature type="compositionally biased region" description="Basic residues" evidence="1">
    <location>
        <begin position="18"/>
        <end position="29"/>
    </location>
</feature>
<feature type="compositionally biased region" description="Polar residues" evidence="1">
    <location>
        <begin position="455"/>
        <end position="475"/>
    </location>
</feature>
<feature type="region of interest" description="Disordered" evidence="1">
    <location>
        <begin position="444"/>
        <end position="475"/>
    </location>
</feature>
<dbReference type="AlphaFoldDB" id="A0A0C3FPB7"/>
<dbReference type="OrthoDB" id="3063746at2759"/>
<name>A0A0C3FPB7_PILCF</name>